<evidence type="ECO:0000313" key="6">
    <source>
        <dbReference type="Proteomes" id="UP000219286"/>
    </source>
</evidence>
<evidence type="ECO:0000256" key="3">
    <source>
        <dbReference type="ARBA" id="ARBA00023180"/>
    </source>
</evidence>
<dbReference type="SUPFAM" id="SSF52058">
    <property type="entry name" value="L domain-like"/>
    <property type="match status" value="1"/>
</dbReference>
<dbReference type="AlphaFoldDB" id="A0A2H2ZI87"/>
<dbReference type="GO" id="GO:0009277">
    <property type="term" value="C:fungal-type cell wall"/>
    <property type="evidence" value="ECO:0007669"/>
    <property type="project" value="TreeGrafter"/>
</dbReference>
<gene>
    <name evidence="5" type="ORF">A9Z42_0073880</name>
</gene>
<evidence type="ECO:0000313" key="5">
    <source>
        <dbReference type="EMBL" id="OTA06623.1"/>
    </source>
</evidence>
<sequence>MSRHRPHQRANYRVEARKKIDCYKIRMHSSKLFSAILAAGAASLVSAADSCSKEIKVTTPNPTISCEVVNADIIVDESVAGDLILNGPKQIKGDLIVNNATQLISIQSNTINAITGKFQLDSLELLSSVNMQALKTLNELNMVKLPQLNSLIFGTTGVTKASSIQITDTFLSDLSGLNINSVDTLTITNNNKLTAFNSDLVNITKLLSVSSNGNNMEINMTKLQSAAEIQLSNVKSFLVPSLKTISQSLKFDANPSLKTFSAKNVTKIGDSVTFINNNKLTNVSFPLLTSVGDLTIQNNTAMDAIEGFPKLETVAGGVILRGNFDTVELPSLKDVKGGVTVYSTTDISAFCGFFDNAKRKKIIQGQESCKSNVKAANEGGSDGDSSTSSGKNGSSGNDTDNAVAALSVNNMLLGASVLAGMAQLW</sequence>
<evidence type="ECO:0000256" key="1">
    <source>
        <dbReference type="ARBA" id="ARBA00004196"/>
    </source>
</evidence>
<dbReference type="GO" id="GO:0005886">
    <property type="term" value="C:plasma membrane"/>
    <property type="evidence" value="ECO:0007669"/>
    <property type="project" value="TreeGrafter"/>
</dbReference>
<dbReference type="InterPro" id="IPR051648">
    <property type="entry name" value="CWI-Assembly_Regulator"/>
</dbReference>
<dbReference type="OrthoDB" id="536881at2759"/>
<feature type="region of interest" description="Disordered" evidence="4">
    <location>
        <begin position="373"/>
        <end position="398"/>
    </location>
</feature>
<comment type="subcellular location">
    <subcellularLocation>
        <location evidence="1">Cell envelope</location>
    </subcellularLocation>
</comment>
<evidence type="ECO:0000256" key="2">
    <source>
        <dbReference type="ARBA" id="ARBA00022729"/>
    </source>
</evidence>
<dbReference type="GO" id="GO:0009986">
    <property type="term" value="C:cell surface"/>
    <property type="evidence" value="ECO:0007669"/>
    <property type="project" value="TreeGrafter"/>
</dbReference>
<accession>A0A2H2ZI87</accession>
<comment type="caution">
    <text evidence="5">The sequence shown here is derived from an EMBL/GenBank/DDBJ whole genome shotgun (WGS) entry which is preliminary data.</text>
</comment>
<reference evidence="5 6" key="1">
    <citation type="journal article" date="2015" name="Genome Announc.">
        <title>Genome sequence and annotation of Trichoderma parareesei, the ancestor of the cellulase producer Trichoderma reesei.</title>
        <authorList>
            <person name="Yang D."/>
            <person name="Pomraning K."/>
            <person name="Kopchinskiy A."/>
            <person name="Karimi Aghcheh R."/>
            <person name="Atanasova L."/>
            <person name="Chenthamara K."/>
            <person name="Baker S.E."/>
            <person name="Zhang R."/>
            <person name="Shen Q."/>
            <person name="Freitag M."/>
            <person name="Kubicek C.P."/>
            <person name="Druzhinina I.S."/>
        </authorList>
    </citation>
    <scope>NUCLEOTIDE SEQUENCE [LARGE SCALE GENOMIC DNA]</scope>
    <source>
        <strain evidence="5 6">CBS 125925</strain>
    </source>
</reference>
<dbReference type="Proteomes" id="UP000219286">
    <property type="component" value="Unassembled WGS sequence"/>
</dbReference>
<dbReference type="PANTHER" id="PTHR31018:SF3">
    <property type="entry name" value="RECEPTOR PROTEIN-TYROSINE KINASE"/>
    <property type="match status" value="1"/>
</dbReference>
<keyword evidence="2" id="KW-0732">Signal</keyword>
<name>A0A2H2ZI87_TRIPA</name>
<organism evidence="5 6">
    <name type="scientific">Trichoderma parareesei</name>
    <name type="common">Filamentous fungus</name>
    <dbReference type="NCBI Taxonomy" id="858221"/>
    <lineage>
        <taxon>Eukaryota</taxon>
        <taxon>Fungi</taxon>
        <taxon>Dikarya</taxon>
        <taxon>Ascomycota</taxon>
        <taxon>Pezizomycotina</taxon>
        <taxon>Sordariomycetes</taxon>
        <taxon>Hypocreomycetidae</taxon>
        <taxon>Hypocreales</taxon>
        <taxon>Hypocreaceae</taxon>
        <taxon>Trichoderma</taxon>
    </lineage>
</organism>
<keyword evidence="6" id="KW-1185">Reference proteome</keyword>
<dbReference type="EMBL" id="LFMI01000703">
    <property type="protein sequence ID" value="OTA06623.1"/>
    <property type="molecule type" value="Genomic_DNA"/>
</dbReference>
<feature type="compositionally biased region" description="Low complexity" evidence="4">
    <location>
        <begin position="383"/>
        <end position="398"/>
    </location>
</feature>
<dbReference type="PANTHER" id="PTHR31018">
    <property type="entry name" value="SPORULATION-SPECIFIC PROTEIN-RELATED"/>
    <property type="match status" value="1"/>
</dbReference>
<protein>
    <submittedName>
        <fullName evidence="5">Meu10, a GPI-anhored cell wall protein</fullName>
    </submittedName>
</protein>
<proteinExistence type="predicted"/>
<evidence type="ECO:0000256" key="4">
    <source>
        <dbReference type="SAM" id="MobiDB-lite"/>
    </source>
</evidence>
<dbReference type="GO" id="GO:0031505">
    <property type="term" value="P:fungal-type cell wall organization"/>
    <property type="evidence" value="ECO:0007669"/>
    <property type="project" value="TreeGrafter"/>
</dbReference>
<keyword evidence="3" id="KW-0325">Glycoprotein</keyword>